<evidence type="ECO:0000256" key="1">
    <source>
        <dbReference type="SAM" id="Coils"/>
    </source>
</evidence>
<gene>
    <name evidence="4" type="ORF">ElyMa_005479800</name>
</gene>
<dbReference type="InterPro" id="IPR058190">
    <property type="entry name" value="CC4_CEP85"/>
</dbReference>
<proteinExistence type="predicted"/>
<keyword evidence="5" id="KW-1185">Reference proteome</keyword>
<sequence length="790" mass="89083">MDEKELTNVPDYQKIRQTSHTSGGQGWSEDVETLVPSPVVRPPGGQASTTSPRPRSLMQVGGHPSLSTSHKLQHHLNEGKGGFALDSREGSPSPYIPQGYSRPVTKYIDANGVERRFIRSTVAPNRRSFTEGLLMKADDSGPGGLPGAGTTLLRHATSHKNLYQDYSSTSVGNISESNTRNDFGDFVEDRPPATNRHSFSNVRPQQKGVTGSSSYSGFYHQSPGGGGSGDEQWKQIGGSHLVLKKHQEGLRHWQQQHQEELLHQHLETQALYESPSNQSLLLGGNEQNFSKRSIQDEPPARWEPVRRAADTIIREKNMIIDKLKNRILELEEDFKESESKLRQALISRDDDADIAKDKLQGLQHSNATLKERLNEERAKKNSEIDDLELKLGSAEHEIQKLKEVLRNKASDVSSVQTQLMEKTQEAEAWHEKFKESCEGHQDLKKKLDGLQRYLDELPTVEESQMQAQQLLSLREENVALKTRCEGLDKKLSQVRKVITARDFRIRDLEEKERDLENKVEEVTQELDRLRDSEGSEFFKTQRELEQVKSDKERLAIDLEKAKKLLETTHLKLRQVELKYQGDSKMAQERLTQEEETVISLKNEVADRERQIAKMRKSMKELGVQNQEQLEENLMLKQQLRHSGHSPRQHLHHTTDDTSSTGSSGYSSSSFKGRSRSGSAEAASGAALQRQFMHQLGLCFSELQALVNVCLQRARGEDPDISVLLGVKNIGGDEAMGGEPDQSDVGGDPTKTVSQWLTKLAELRREVDRLRAHICNKYAEDMGDNMMCATQ</sequence>
<feature type="coiled-coil region" evidence="1">
    <location>
        <begin position="470"/>
        <end position="631"/>
    </location>
</feature>
<protein>
    <submittedName>
        <fullName evidence="4">Centrosomal protein of 85 kDa</fullName>
    </submittedName>
</protein>
<reference evidence="4 5" key="1">
    <citation type="journal article" date="2021" name="Elife">
        <title>Chloroplast acquisition without the gene transfer in kleptoplastic sea slugs, Plakobranchus ocellatus.</title>
        <authorList>
            <person name="Maeda T."/>
            <person name="Takahashi S."/>
            <person name="Yoshida T."/>
            <person name="Shimamura S."/>
            <person name="Takaki Y."/>
            <person name="Nagai Y."/>
            <person name="Toyoda A."/>
            <person name="Suzuki Y."/>
            <person name="Arimoto A."/>
            <person name="Ishii H."/>
            <person name="Satoh N."/>
            <person name="Nishiyama T."/>
            <person name="Hasebe M."/>
            <person name="Maruyama T."/>
            <person name="Minagawa J."/>
            <person name="Obokata J."/>
            <person name="Shigenobu S."/>
        </authorList>
    </citation>
    <scope>NUCLEOTIDE SEQUENCE [LARGE SCALE GENOMIC DNA]</scope>
</reference>
<accession>A0AAV4ES62</accession>
<dbReference type="PANTHER" id="PTHR31075:SF4">
    <property type="entry name" value="CENTROSOMAL PROTEIN OF 85 KDA"/>
    <property type="match status" value="1"/>
</dbReference>
<feature type="compositionally biased region" description="Polar residues" evidence="2">
    <location>
        <begin position="195"/>
        <end position="214"/>
    </location>
</feature>
<feature type="coiled-coil region" evidence="1">
    <location>
        <begin position="313"/>
        <end position="411"/>
    </location>
</feature>
<dbReference type="EMBL" id="BMAT01010914">
    <property type="protein sequence ID" value="GFR63288.1"/>
    <property type="molecule type" value="Genomic_DNA"/>
</dbReference>
<feature type="region of interest" description="Disordered" evidence="2">
    <location>
        <begin position="1"/>
        <end position="71"/>
    </location>
</feature>
<evidence type="ECO:0000313" key="5">
    <source>
        <dbReference type="Proteomes" id="UP000762676"/>
    </source>
</evidence>
<dbReference type="GO" id="GO:0005813">
    <property type="term" value="C:centrosome"/>
    <property type="evidence" value="ECO:0007669"/>
    <property type="project" value="TreeGrafter"/>
</dbReference>
<dbReference type="PANTHER" id="PTHR31075">
    <property type="entry name" value="CENTROSOMAL PROTEIN OF 85 KDA"/>
    <property type="match status" value="1"/>
</dbReference>
<dbReference type="Proteomes" id="UP000762676">
    <property type="component" value="Unassembled WGS sequence"/>
</dbReference>
<evidence type="ECO:0000259" key="3">
    <source>
        <dbReference type="Pfam" id="PF24555"/>
    </source>
</evidence>
<name>A0AAV4ES62_9GAST</name>
<feature type="region of interest" description="Disordered" evidence="2">
    <location>
        <begin position="638"/>
        <end position="676"/>
    </location>
</feature>
<evidence type="ECO:0000256" key="2">
    <source>
        <dbReference type="SAM" id="MobiDB-lite"/>
    </source>
</evidence>
<dbReference type="AlphaFoldDB" id="A0AAV4ES62"/>
<feature type="domain" description="Centrosomal protein of 85 kDa-like CC4 coiled-coil" evidence="3">
    <location>
        <begin position="549"/>
        <end position="636"/>
    </location>
</feature>
<keyword evidence="1" id="KW-0175">Coiled coil</keyword>
<feature type="region of interest" description="Disordered" evidence="2">
    <location>
        <begin position="78"/>
        <end position="97"/>
    </location>
</feature>
<dbReference type="InterPro" id="IPR040210">
    <property type="entry name" value="Cep85/Cep85L"/>
</dbReference>
<feature type="compositionally biased region" description="Basic residues" evidence="2">
    <location>
        <begin position="638"/>
        <end position="651"/>
    </location>
</feature>
<feature type="compositionally biased region" description="Low complexity" evidence="2">
    <location>
        <begin position="656"/>
        <end position="676"/>
    </location>
</feature>
<dbReference type="Pfam" id="PF24555">
    <property type="entry name" value="CC4_CEP85"/>
    <property type="match status" value="1"/>
</dbReference>
<comment type="caution">
    <text evidence="4">The sequence shown here is derived from an EMBL/GenBank/DDBJ whole genome shotgun (WGS) entry which is preliminary data.</text>
</comment>
<feature type="region of interest" description="Disordered" evidence="2">
    <location>
        <begin position="189"/>
        <end position="214"/>
    </location>
</feature>
<organism evidence="4 5">
    <name type="scientific">Elysia marginata</name>
    <dbReference type="NCBI Taxonomy" id="1093978"/>
    <lineage>
        <taxon>Eukaryota</taxon>
        <taxon>Metazoa</taxon>
        <taxon>Spiralia</taxon>
        <taxon>Lophotrochozoa</taxon>
        <taxon>Mollusca</taxon>
        <taxon>Gastropoda</taxon>
        <taxon>Heterobranchia</taxon>
        <taxon>Euthyneura</taxon>
        <taxon>Panpulmonata</taxon>
        <taxon>Sacoglossa</taxon>
        <taxon>Placobranchoidea</taxon>
        <taxon>Plakobranchidae</taxon>
        <taxon>Elysia</taxon>
    </lineage>
</organism>
<evidence type="ECO:0000313" key="4">
    <source>
        <dbReference type="EMBL" id="GFR63288.1"/>
    </source>
</evidence>